<proteinExistence type="predicted"/>
<reference evidence="1 2" key="1">
    <citation type="submission" date="2023-08" db="EMBL/GenBank/DDBJ databases">
        <title>A Necator americanus chromosomal reference genome.</title>
        <authorList>
            <person name="Ilik V."/>
            <person name="Petrzelkova K.J."/>
            <person name="Pardy F."/>
            <person name="Fuh T."/>
            <person name="Niatou-Singa F.S."/>
            <person name="Gouil Q."/>
            <person name="Baker L."/>
            <person name="Ritchie M.E."/>
            <person name="Jex A.R."/>
            <person name="Gazzola D."/>
            <person name="Li H."/>
            <person name="Toshio Fujiwara R."/>
            <person name="Zhan B."/>
            <person name="Aroian R.V."/>
            <person name="Pafco B."/>
            <person name="Schwarz E.M."/>
        </authorList>
    </citation>
    <scope>NUCLEOTIDE SEQUENCE [LARGE SCALE GENOMIC DNA]</scope>
    <source>
        <strain evidence="1 2">Aroian</strain>
        <tissue evidence="1">Whole animal</tissue>
    </source>
</reference>
<organism evidence="1 2">
    <name type="scientific">Necator americanus</name>
    <name type="common">Human hookworm</name>
    <dbReference type="NCBI Taxonomy" id="51031"/>
    <lineage>
        <taxon>Eukaryota</taxon>
        <taxon>Metazoa</taxon>
        <taxon>Ecdysozoa</taxon>
        <taxon>Nematoda</taxon>
        <taxon>Chromadorea</taxon>
        <taxon>Rhabditida</taxon>
        <taxon>Rhabditina</taxon>
        <taxon>Rhabditomorpha</taxon>
        <taxon>Strongyloidea</taxon>
        <taxon>Ancylostomatidae</taxon>
        <taxon>Bunostominae</taxon>
        <taxon>Necator</taxon>
    </lineage>
</organism>
<keyword evidence="2" id="KW-1185">Reference proteome</keyword>
<evidence type="ECO:0000313" key="2">
    <source>
        <dbReference type="Proteomes" id="UP001303046"/>
    </source>
</evidence>
<evidence type="ECO:0000313" key="1">
    <source>
        <dbReference type="EMBL" id="KAK6740030.1"/>
    </source>
</evidence>
<protein>
    <submittedName>
        <fullName evidence="1">Uncharacterized protein</fullName>
    </submittedName>
</protein>
<sequence length="125" mass="14237">MTSGRVLRELLYIEKVGQSEGYVQGRYTSAKTWTTSSSNVNNPPVKTNVMRRRLSLEFVIVEVLERVVSDNIEVTRGTKNHEIPKSSETGPAASNLCELVHRCQKDIKWKRRDPKLPQLFIPIGQ</sequence>
<dbReference type="EMBL" id="JAVFWL010000003">
    <property type="protein sequence ID" value="KAK6740030.1"/>
    <property type="molecule type" value="Genomic_DNA"/>
</dbReference>
<accession>A0ABR1CPQ1</accession>
<dbReference type="Proteomes" id="UP001303046">
    <property type="component" value="Unassembled WGS sequence"/>
</dbReference>
<comment type="caution">
    <text evidence="1">The sequence shown here is derived from an EMBL/GenBank/DDBJ whole genome shotgun (WGS) entry which is preliminary data.</text>
</comment>
<gene>
    <name evidence="1" type="primary">Necator_chrIII.g9242</name>
    <name evidence="1" type="ORF">RB195_008477</name>
</gene>
<name>A0ABR1CPQ1_NECAM</name>